<organism evidence="1">
    <name type="scientific">Oryza sativa subsp. japonica</name>
    <name type="common">Rice</name>
    <dbReference type="NCBI Taxonomy" id="39947"/>
    <lineage>
        <taxon>Eukaryota</taxon>
        <taxon>Viridiplantae</taxon>
        <taxon>Streptophyta</taxon>
        <taxon>Embryophyta</taxon>
        <taxon>Tracheophyta</taxon>
        <taxon>Spermatophyta</taxon>
        <taxon>Magnoliopsida</taxon>
        <taxon>Liliopsida</taxon>
        <taxon>Poales</taxon>
        <taxon>Poaceae</taxon>
        <taxon>BOP clade</taxon>
        <taxon>Oryzoideae</taxon>
        <taxon>Oryzeae</taxon>
        <taxon>Oryzinae</taxon>
        <taxon>Oryza</taxon>
        <taxon>Oryza sativa</taxon>
    </lineage>
</organism>
<reference evidence="1" key="1">
    <citation type="journal article" date="2002" name="Nature">
        <title>The genome sequence and structure of rice chromosome 1.</title>
        <authorList>
            <person name="Sasaki T."/>
            <person name="Matsumoto T."/>
            <person name="Yamamoto K."/>
            <person name="Sakata K."/>
            <person name="Baba T."/>
            <person name="Katayose Y."/>
            <person name="Wu J."/>
            <person name="Niimura Y."/>
            <person name="Cheng Z."/>
            <person name="Nagamura Y."/>
            <person name="Antonio B.A."/>
            <person name="Kanamori H."/>
            <person name="Hosokawa S."/>
            <person name="Masukawa M."/>
            <person name="Arikawa K."/>
            <person name="Chiden Y."/>
            <person name="Hayashi M."/>
            <person name="Okamoto M."/>
            <person name="Ando T."/>
            <person name="Aoki H."/>
            <person name="Arita K."/>
            <person name="Hamada M."/>
            <person name="Harada C."/>
            <person name="Hijishita S."/>
            <person name="Honda M."/>
            <person name="Ichikawa Y."/>
            <person name="Idonuma A."/>
            <person name="Iijima M."/>
            <person name="Ikeda M."/>
            <person name="Ikeno M."/>
            <person name="Itoh S."/>
            <person name="Itoh T."/>
            <person name="Itoh Y."/>
            <person name="Itoh Y."/>
            <person name="Iwabuchi A."/>
            <person name="Kamiya K."/>
            <person name="Karasawa W."/>
            <person name="Katagiri S."/>
            <person name="Kikuta A."/>
            <person name="Kobayashi N."/>
            <person name="Kono I."/>
            <person name="Machita K."/>
            <person name="Maehara T."/>
            <person name="Mizuno H."/>
            <person name="Mizubayashi T."/>
            <person name="Mukai Y."/>
            <person name="Nagasaki H."/>
            <person name="Nakashima M."/>
            <person name="Nakama Y."/>
            <person name="Nakamichi Y."/>
            <person name="Nakamura M."/>
            <person name="Namiki N."/>
            <person name="Negishi M."/>
            <person name="Ohta I."/>
            <person name="Ono N."/>
            <person name="Saji S."/>
            <person name="Sakai K."/>
            <person name="Shibata M."/>
            <person name="Shimokawa T."/>
            <person name="Shomura A."/>
            <person name="Song J."/>
            <person name="Takazaki Y."/>
            <person name="Terasawa K."/>
            <person name="Tsuji K."/>
            <person name="Waki K."/>
            <person name="Yamagata H."/>
            <person name="Yamane H."/>
            <person name="Yoshiki S."/>
            <person name="Yoshihara R."/>
            <person name="Yukawa K."/>
            <person name="Zhong H."/>
            <person name="Iwama H."/>
            <person name="Endo T."/>
            <person name="Ito H."/>
            <person name="Hahn J.H."/>
            <person name="Kim H.I."/>
            <person name="Eun M.Y."/>
            <person name="Yano M."/>
            <person name="Jiang J."/>
            <person name="Gojobori T."/>
        </authorList>
    </citation>
    <scope>NUCLEOTIDE SEQUENCE [LARGE SCALE GENOMIC DNA]</scope>
</reference>
<dbReference type="PROSITE" id="PS51257">
    <property type="entry name" value="PROKAR_LIPOPROTEIN"/>
    <property type="match status" value="1"/>
</dbReference>
<dbReference type="AlphaFoldDB" id="Q5VNY6"/>
<proteinExistence type="predicted"/>
<evidence type="ECO:0000313" key="1">
    <source>
        <dbReference type="EMBL" id="BAD68836.1"/>
    </source>
</evidence>
<accession>Q5VNY6</accession>
<sequence>MINIIKAAVTIAASTVGPPLVASCRRWKEDKRRGENKKVLVLLAERHSVWLGAASPFASLSDVLLAARPIRWRGIGEERRREDAGR</sequence>
<dbReference type="Proteomes" id="UP000817658">
    <property type="component" value="Chromosome 1"/>
</dbReference>
<protein>
    <submittedName>
        <fullName evidence="1">Uncharacterized protein</fullName>
    </submittedName>
</protein>
<name>Q5VNY6_ORYSJ</name>
<dbReference type="EMBL" id="AP003854">
    <property type="protein sequence ID" value="BAD68836.1"/>
    <property type="molecule type" value="Genomic_DNA"/>
</dbReference>
<gene>
    <name evidence="1" type="primary">OSJNBb0093M23.16</name>
</gene>